<dbReference type="AlphaFoldDB" id="A0A1U9KJ11"/>
<evidence type="ECO:0000313" key="3">
    <source>
        <dbReference type="Proteomes" id="UP000188937"/>
    </source>
</evidence>
<dbReference type="GO" id="GO:0051536">
    <property type="term" value="F:iron-sulfur cluster binding"/>
    <property type="evidence" value="ECO:0007669"/>
    <property type="project" value="InterPro"/>
</dbReference>
<reference evidence="2 3" key="1">
    <citation type="submission" date="2016-03" db="EMBL/GenBank/DDBJ databases">
        <title>Acetic acid bacteria sequencing.</title>
        <authorList>
            <person name="Brandt J."/>
            <person name="Jakob F."/>
            <person name="Vogel R.F."/>
        </authorList>
    </citation>
    <scope>NUCLEOTIDE SEQUENCE [LARGE SCALE GENOMIC DNA]</scope>
    <source>
        <strain evidence="2 3">TMW2.1153</strain>
    </source>
</reference>
<accession>A0A1U9KJ11</accession>
<proteinExistence type="predicted"/>
<dbReference type="KEGG" id="aace:A0U92_14645"/>
<dbReference type="SUPFAM" id="SSF54292">
    <property type="entry name" value="2Fe-2S ferredoxin-like"/>
    <property type="match status" value="1"/>
</dbReference>
<protein>
    <recommendedName>
        <fullName evidence="4">(2Fe-2S)-binding protein</fullName>
    </recommendedName>
</protein>
<dbReference type="EMBL" id="CP014692">
    <property type="protein sequence ID" value="AQS85804.1"/>
    <property type="molecule type" value="Genomic_DNA"/>
</dbReference>
<evidence type="ECO:0000313" key="2">
    <source>
        <dbReference type="EMBL" id="AQS85804.1"/>
    </source>
</evidence>
<gene>
    <name evidence="2" type="ORF">A0U92_14645</name>
</gene>
<keyword evidence="3" id="KW-1185">Reference proteome</keyword>
<dbReference type="Pfam" id="PF13510">
    <property type="entry name" value="Fer2_4"/>
    <property type="match status" value="1"/>
</dbReference>
<dbReference type="STRING" id="435.A0U92_14645"/>
<sequence length="111" mass="11728">MIVNFSRSRFAPPTNIRVIVDGQTVPALADESVAAILLRTCDGATGHDHAGRPRAPYCMMGICFECVAIIDGAASLRTCLIPARDGMSIQRQNGPCPLPDISCQGQAKNSG</sequence>
<name>A0A1U9KJ11_ACEAC</name>
<organism evidence="2 3">
    <name type="scientific">Acetobacter aceti</name>
    <dbReference type="NCBI Taxonomy" id="435"/>
    <lineage>
        <taxon>Bacteria</taxon>
        <taxon>Pseudomonadati</taxon>
        <taxon>Pseudomonadota</taxon>
        <taxon>Alphaproteobacteria</taxon>
        <taxon>Acetobacterales</taxon>
        <taxon>Acetobacteraceae</taxon>
        <taxon>Acetobacter</taxon>
        <taxon>Acetobacter subgen. Acetobacter</taxon>
    </lineage>
</organism>
<evidence type="ECO:0008006" key="4">
    <source>
        <dbReference type="Google" id="ProtNLM"/>
    </source>
</evidence>
<dbReference type="InterPro" id="IPR042204">
    <property type="entry name" value="2Fe-2S-bd_N"/>
</dbReference>
<dbReference type="OrthoDB" id="573392at2"/>
<dbReference type="RefSeq" id="WP_077813821.1">
    <property type="nucleotide sequence ID" value="NZ_CP014692.1"/>
</dbReference>
<dbReference type="InterPro" id="IPR036010">
    <property type="entry name" value="2Fe-2S_ferredoxin-like_sf"/>
</dbReference>
<dbReference type="Gene3D" id="3.10.20.440">
    <property type="entry name" value="2Fe-2S iron-sulphur cluster binding domain, sarcosine oxidase, alpha subunit, N-terminal domain"/>
    <property type="match status" value="1"/>
</dbReference>
<dbReference type="Proteomes" id="UP000188937">
    <property type="component" value="Chromosome"/>
</dbReference>
<dbReference type="GO" id="GO:0016491">
    <property type="term" value="F:oxidoreductase activity"/>
    <property type="evidence" value="ECO:0007669"/>
    <property type="project" value="UniProtKB-KW"/>
</dbReference>
<evidence type="ECO:0000256" key="1">
    <source>
        <dbReference type="ARBA" id="ARBA00023002"/>
    </source>
</evidence>
<keyword evidence="1" id="KW-0560">Oxidoreductase</keyword>